<dbReference type="Proteomes" id="UP001209878">
    <property type="component" value="Unassembled WGS sequence"/>
</dbReference>
<reference evidence="2" key="1">
    <citation type="journal article" date="2023" name="Mol. Biol. Evol.">
        <title>Third-Generation Sequencing Reveals the Adaptive Role of the Epigenome in Three Deep-Sea Polychaetes.</title>
        <authorList>
            <person name="Perez M."/>
            <person name="Aroh O."/>
            <person name="Sun Y."/>
            <person name="Lan Y."/>
            <person name="Juniper S.K."/>
            <person name="Young C.R."/>
            <person name="Angers B."/>
            <person name="Qian P.Y."/>
        </authorList>
    </citation>
    <scope>NUCLEOTIDE SEQUENCE</scope>
    <source>
        <strain evidence="2">R07B-5</strain>
    </source>
</reference>
<organism evidence="2 3">
    <name type="scientific">Ridgeia piscesae</name>
    <name type="common">Tubeworm</name>
    <dbReference type="NCBI Taxonomy" id="27915"/>
    <lineage>
        <taxon>Eukaryota</taxon>
        <taxon>Metazoa</taxon>
        <taxon>Spiralia</taxon>
        <taxon>Lophotrochozoa</taxon>
        <taxon>Annelida</taxon>
        <taxon>Polychaeta</taxon>
        <taxon>Sedentaria</taxon>
        <taxon>Canalipalpata</taxon>
        <taxon>Sabellida</taxon>
        <taxon>Siboglinidae</taxon>
        <taxon>Ridgeia</taxon>
    </lineage>
</organism>
<dbReference type="PROSITE" id="PS50225">
    <property type="entry name" value="SOCS"/>
    <property type="match status" value="1"/>
</dbReference>
<keyword evidence="3" id="KW-1185">Reference proteome</keyword>
<evidence type="ECO:0000313" key="3">
    <source>
        <dbReference type="Proteomes" id="UP001209878"/>
    </source>
</evidence>
<dbReference type="EMBL" id="JAODUO010000659">
    <property type="protein sequence ID" value="KAK2176504.1"/>
    <property type="molecule type" value="Genomic_DNA"/>
</dbReference>
<comment type="caution">
    <text evidence="2">The sequence shown here is derived from an EMBL/GenBank/DDBJ whole genome shotgun (WGS) entry which is preliminary data.</text>
</comment>
<feature type="domain" description="SOCS box" evidence="1">
    <location>
        <begin position="422"/>
        <end position="455"/>
    </location>
</feature>
<dbReference type="InterPro" id="IPR036036">
    <property type="entry name" value="SOCS_box-like_dom_sf"/>
</dbReference>
<dbReference type="GO" id="GO:0035556">
    <property type="term" value="P:intracellular signal transduction"/>
    <property type="evidence" value="ECO:0007669"/>
    <property type="project" value="InterPro"/>
</dbReference>
<sequence>MSQLTDEELNTLIRKARRRSRSGQRRKEAVLAARAGYRASGADSYFRGVKPKCTQGRHYSVKVVDSDHTLVIQETATPDEKYPSFKISLPCSRLEKCVRPSGLYDRLFRRRISKPETHLPCTAHTRIIGKPLVIGCRRNVMVLQYISNNCPIVRFLLVNTESGTAQCIEDSERYFRQQFITICPIECLISPDIRKILFRLPQPIMNTRSWSKLLSSDMSVDSDHNFHVSDIKADGLLDKQNQAVAFDPRRPCCVTFLMVDEYCTTCQLHTYDVNTKTTLLQGSCRLSRYKQAPTDSSEVSDDSGSDDDAQDRYRFLLKCYMDYSKSGDVIVLSCVVKDGGLTSRKLFSYLYFFNSDTLQMMGTATTEISVEIFSHRGLFDARKYWFGLMFNATDTEVSVSFVEYGTCVENSPIQTVSLPKRHQLKTMCRQVILQACSGRSLEKLPLPNLLINFLRFQQTFYVI</sequence>
<proteinExistence type="predicted"/>
<evidence type="ECO:0000259" key="1">
    <source>
        <dbReference type="PROSITE" id="PS50225"/>
    </source>
</evidence>
<accession>A0AAD9KSD4</accession>
<name>A0AAD9KSD4_RIDPI</name>
<protein>
    <recommendedName>
        <fullName evidence="1">SOCS box domain-containing protein</fullName>
    </recommendedName>
</protein>
<dbReference type="Pfam" id="PF07525">
    <property type="entry name" value="SOCS_box"/>
    <property type="match status" value="1"/>
</dbReference>
<dbReference type="InterPro" id="IPR001496">
    <property type="entry name" value="SOCS_box"/>
</dbReference>
<gene>
    <name evidence="2" type="ORF">NP493_660g01074</name>
</gene>
<dbReference type="AlphaFoldDB" id="A0AAD9KSD4"/>
<evidence type="ECO:0000313" key="2">
    <source>
        <dbReference type="EMBL" id="KAK2176504.1"/>
    </source>
</evidence>
<dbReference type="SUPFAM" id="SSF158235">
    <property type="entry name" value="SOCS box-like"/>
    <property type="match status" value="1"/>
</dbReference>